<evidence type="ECO:0000256" key="1">
    <source>
        <dbReference type="ARBA" id="ARBA00001974"/>
    </source>
</evidence>
<comment type="catalytic activity">
    <reaction evidence="9">
        <text>L-aspartate + O2 = iminosuccinate + H2O2</text>
        <dbReference type="Rhea" id="RHEA:25876"/>
        <dbReference type="ChEBI" id="CHEBI:15379"/>
        <dbReference type="ChEBI" id="CHEBI:16240"/>
        <dbReference type="ChEBI" id="CHEBI:29991"/>
        <dbReference type="ChEBI" id="CHEBI:77875"/>
        <dbReference type="EC" id="1.4.3.16"/>
    </reaction>
    <physiologicalReaction direction="left-to-right" evidence="9">
        <dbReference type="Rhea" id="RHEA:25877"/>
    </physiologicalReaction>
</comment>
<dbReference type="PANTHER" id="PTHR42716">
    <property type="entry name" value="L-ASPARTATE OXIDASE"/>
    <property type="match status" value="1"/>
</dbReference>
<dbReference type="RefSeq" id="WP_024004377.1">
    <property type="nucleotide sequence ID" value="NZ_KI650979.1"/>
</dbReference>
<organism evidence="15 16">
    <name type="scientific">Advenella kashmirensis W13003</name>
    <dbReference type="NCBI Taxonomy" id="1424334"/>
    <lineage>
        <taxon>Bacteria</taxon>
        <taxon>Pseudomonadati</taxon>
        <taxon>Pseudomonadota</taxon>
        <taxon>Betaproteobacteria</taxon>
        <taxon>Burkholderiales</taxon>
        <taxon>Alcaligenaceae</taxon>
    </lineage>
</organism>
<comment type="function">
    <text evidence="11">Catalyzes the oxidation of L-aspartate to iminoaspartate.</text>
</comment>
<dbReference type="eggNOG" id="COG0029">
    <property type="taxonomic scope" value="Bacteria"/>
</dbReference>
<evidence type="ECO:0000259" key="13">
    <source>
        <dbReference type="Pfam" id="PF00890"/>
    </source>
</evidence>
<comment type="subcellular location">
    <subcellularLocation>
        <location evidence="11">Cytoplasm</location>
    </subcellularLocation>
</comment>
<dbReference type="EC" id="1.4.3.16" evidence="4 10"/>
<name>V8QSK6_9BURK</name>
<comment type="pathway">
    <text evidence="2 11">Cofactor biosynthesis; NAD(+) biosynthesis; iminoaspartate from L-aspartate (oxidase route): step 1/1.</text>
</comment>
<keyword evidence="16" id="KW-1185">Reference proteome</keyword>
<comment type="cofactor">
    <cofactor evidence="1 11">
        <name>FAD</name>
        <dbReference type="ChEBI" id="CHEBI:57692"/>
    </cofactor>
</comment>
<dbReference type="Gene3D" id="3.50.50.60">
    <property type="entry name" value="FAD/NAD(P)-binding domain"/>
    <property type="match status" value="1"/>
</dbReference>
<evidence type="ECO:0000256" key="4">
    <source>
        <dbReference type="ARBA" id="ARBA00012173"/>
    </source>
</evidence>
<protein>
    <recommendedName>
        <fullName evidence="4 10">L-aspartate oxidase</fullName>
        <ecNumber evidence="4 10">1.4.3.16</ecNumber>
    </recommendedName>
</protein>
<dbReference type="PANTHER" id="PTHR42716:SF2">
    <property type="entry name" value="L-ASPARTATE OXIDASE, CHLOROPLASTIC"/>
    <property type="match status" value="1"/>
</dbReference>
<dbReference type="EMBL" id="AYXT01000009">
    <property type="protein sequence ID" value="ETF02597.1"/>
    <property type="molecule type" value="Genomic_DNA"/>
</dbReference>
<proteinExistence type="inferred from homology"/>
<dbReference type="SUPFAM" id="SSF56425">
    <property type="entry name" value="Succinate dehydrogenase/fumarate reductase flavoprotein, catalytic domain"/>
    <property type="match status" value="1"/>
</dbReference>
<dbReference type="InterPro" id="IPR015939">
    <property type="entry name" value="Fum_Rdtase/Succ_DH_flav-like_C"/>
</dbReference>
<evidence type="ECO:0000256" key="9">
    <source>
        <dbReference type="ARBA" id="ARBA00048305"/>
    </source>
</evidence>
<dbReference type="GO" id="GO:0034628">
    <property type="term" value="P:'de novo' NAD+ biosynthetic process from L-aspartate"/>
    <property type="evidence" value="ECO:0007669"/>
    <property type="project" value="TreeGrafter"/>
</dbReference>
<dbReference type="InterPro" id="IPR027477">
    <property type="entry name" value="Succ_DH/fumarate_Rdtase_cat_sf"/>
</dbReference>
<dbReference type="STRING" id="1424334.W822_06970"/>
<comment type="caution">
    <text evidence="15">The sequence shown here is derived from an EMBL/GenBank/DDBJ whole genome shotgun (WGS) entry which is preliminary data.</text>
</comment>
<dbReference type="GO" id="GO:0008734">
    <property type="term" value="F:L-aspartate oxidase activity"/>
    <property type="evidence" value="ECO:0007669"/>
    <property type="project" value="UniProtKB-UniRule"/>
</dbReference>
<evidence type="ECO:0000256" key="11">
    <source>
        <dbReference type="RuleBase" id="RU362049"/>
    </source>
</evidence>
<keyword evidence="8 11" id="KW-0560">Oxidoreductase</keyword>
<dbReference type="InterPro" id="IPR037099">
    <property type="entry name" value="Fum_R/Succ_DH_flav-like_C_sf"/>
</dbReference>
<dbReference type="UniPathway" id="UPA00253">
    <property type="reaction ID" value="UER00326"/>
</dbReference>
<evidence type="ECO:0000256" key="5">
    <source>
        <dbReference type="ARBA" id="ARBA00022630"/>
    </source>
</evidence>
<evidence type="ECO:0000256" key="3">
    <source>
        <dbReference type="ARBA" id="ARBA00008562"/>
    </source>
</evidence>
<dbReference type="GO" id="GO:0005737">
    <property type="term" value="C:cytoplasm"/>
    <property type="evidence" value="ECO:0007669"/>
    <property type="project" value="UniProtKB-SubCell"/>
</dbReference>
<reference evidence="15 16" key="1">
    <citation type="journal article" date="2014" name="Genome Announc.">
        <title>Draft Genome Sequence of Advenella kashmirensis Strain W13003, a Polycyclic Aromatic Hydrocarbon-Degrading Bacterium.</title>
        <authorList>
            <person name="Wang X."/>
            <person name="Jin D."/>
            <person name="Zhou L."/>
            <person name="Wu L."/>
            <person name="An W."/>
            <person name="Zhao L."/>
        </authorList>
    </citation>
    <scope>NUCLEOTIDE SEQUENCE [LARGE SCALE GENOMIC DNA]</scope>
    <source>
        <strain evidence="15 16">W13003</strain>
    </source>
</reference>
<evidence type="ECO:0000256" key="6">
    <source>
        <dbReference type="ARBA" id="ARBA00022642"/>
    </source>
</evidence>
<dbReference type="SUPFAM" id="SSF51905">
    <property type="entry name" value="FAD/NAD(P)-binding domain"/>
    <property type="match status" value="1"/>
</dbReference>
<dbReference type="InterPro" id="IPR036188">
    <property type="entry name" value="FAD/NAD-bd_sf"/>
</dbReference>
<evidence type="ECO:0000313" key="15">
    <source>
        <dbReference type="EMBL" id="ETF02597.1"/>
    </source>
</evidence>
<evidence type="ECO:0000256" key="7">
    <source>
        <dbReference type="ARBA" id="ARBA00022827"/>
    </source>
</evidence>
<dbReference type="FunFam" id="3.90.700.10:FF:000002">
    <property type="entry name" value="L-aspartate oxidase"/>
    <property type="match status" value="1"/>
</dbReference>
<evidence type="ECO:0000256" key="8">
    <source>
        <dbReference type="ARBA" id="ARBA00023002"/>
    </source>
</evidence>
<feature type="domain" description="FAD-dependent oxidoreductase 2 FAD-binding" evidence="13">
    <location>
        <begin position="9"/>
        <end position="385"/>
    </location>
</feature>
<dbReference type="InterPro" id="IPR005288">
    <property type="entry name" value="NadB"/>
</dbReference>
<dbReference type="Pfam" id="PF02910">
    <property type="entry name" value="Succ_DH_flav_C"/>
    <property type="match status" value="1"/>
</dbReference>
<evidence type="ECO:0000259" key="14">
    <source>
        <dbReference type="Pfam" id="PF02910"/>
    </source>
</evidence>
<dbReference type="Gene3D" id="3.90.700.10">
    <property type="entry name" value="Succinate dehydrogenase/fumarate reductase flavoprotein, catalytic domain"/>
    <property type="match status" value="1"/>
</dbReference>
<evidence type="ECO:0000256" key="12">
    <source>
        <dbReference type="SAM" id="MobiDB-lite"/>
    </source>
</evidence>
<evidence type="ECO:0000313" key="16">
    <source>
        <dbReference type="Proteomes" id="UP000018733"/>
    </source>
</evidence>
<evidence type="ECO:0000256" key="2">
    <source>
        <dbReference type="ARBA" id="ARBA00004950"/>
    </source>
</evidence>
<keyword evidence="5 11" id="KW-0285">Flavoprotein</keyword>
<sequence>MTGATYDYDVLIIGGGLAGLSVALNLPSSRRIALVSKLSLDITASGKAQGGIAAVLDPDDHTDNHIRDTLVAGAGLCILDSVAHIVEAAPAAIDWLRRCQVEFTLGDSAQLHLTREAGHSHRRIVHAADRTGLAVTSVLQAQLRQRPNVDLYEHTLCVDALIKHRDGQRPICHGIQAVDTASGQTLILNADHTILATGGLGQLFPYTTNPETATGDGQAIAWRAGCRISNLEFVQFHPTALAMPGVPTFLISEAVRGEGGILRNREGHRFMPDYDSRAELAPRDIVARAVHSEIAKQQGQPVWLDISHHSADFIRTHFPTIEQTCRDYGLDITREPIPIAPAAHYSCGGVLTDLYGQTDVAGLYAVGEVADTGLHGANRLASNSLLECMVIGKNCAQAIADHDNPAHKRRPAGDLLQSASAAQHSLRKNTRTPCVSEDQPLPTPDDIRQLMGTKLGILRSTSGINQALVQLEQWREQLAHACNAGYFPTALNLRNQLDCAWLIASCAAQRPESRGLHALADYPDMLSDASSSVVRAPVLESEILAESESG</sequence>
<feature type="domain" description="Fumarate reductase/succinate dehydrogenase flavoprotein-like C-terminal" evidence="14">
    <location>
        <begin position="446"/>
        <end position="524"/>
    </location>
</feature>
<dbReference type="OrthoDB" id="9806724at2"/>
<comment type="similarity">
    <text evidence="3 11">Belongs to the FAD-dependent oxidoreductase 2 family. NadB subfamily.</text>
</comment>
<dbReference type="AlphaFoldDB" id="V8QSK6"/>
<dbReference type="PATRIC" id="fig|1424334.3.peg.1392"/>
<dbReference type="HOGENOM" id="CLU_014312_3_0_4"/>
<dbReference type="Pfam" id="PF00890">
    <property type="entry name" value="FAD_binding_2"/>
    <property type="match status" value="1"/>
</dbReference>
<dbReference type="InterPro" id="IPR003953">
    <property type="entry name" value="FAD-dep_OxRdtase_2_FAD-bd"/>
</dbReference>
<dbReference type="NCBIfam" id="TIGR00551">
    <property type="entry name" value="nadB"/>
    <property type="match status" value="1"/>
</dbReference>
<feature type="region of interest" description="Disordered" evidence="12">
    <location>
        <begin position="404"/>
        <end position="443"/>
    </location>
</feature>
<dbReference type="PRINTS" id="PR00368">
    <property type="entry name" value="FADPNR"/>
</dbReference>
<accession>V8QSK6</accession>
<keyword evidence="7 11" id="KW-0274">FAD</keyword>
<dbReference type="SUPFAM" id="SSF46977">
    <property type="entry name" value="Succinate dehydrogenase/fumarate reductase flavoprotein C-terminal domain"/>
    <property type="match status" value="1"/>
</dbReference>
<keyword evidence="6 11" id="KW-0662">Pyridine nucleotide biosynthesis</keyword>
<dbReference type="Gene3D" id="1.20.58.100">
    <property type="entry name" value="Fumarate reductase/succinate dehydrogenase flavoprotein-like, C-terminal domain"/>
    <property type="match status" value="1"/>
</dbReference>
<evidence type="ECO:0000256" key="10">
    <source>
        <dbReference type="NCBIfam" id="TIGR00551"/>
    </source>
</evidence>
<dbReference type="Proteomes" id="UP000018733">
    <property type="component" value="Unassembled WGS sequence"/>
</dbReference>
<gene>
    <name evidence="15" type="ORF">W822_06970</name>
</gene>